<accession>A0A2R6RQ22</accession>
<feature type="domain" description="C2H2-type" evidence="3">
    <location>
        <begin position="11"/>
        <end position="39"/>
    </location>
</feature>
<dbReference type="GO" id="GO:0008270">
    <property type="term" value="F:zinc ion binding"/>
    <property type="evidence" value="ECO:0007669"/>
    <property type="project" value="UniProtKB-KW"/>
</dbReference>
<dbReference type="PROSITE" id="PS00028">
    <property type="entry name" value="ZINC_FINGER_C2H2_1"/>
    <property type="match status" value="1"/>
</dbReference>
<dbReference type="OrthoDB" id="3199698at2759"/>
<evidence type="ECO:0000259" key="3">
    <source>
        <dbReference type="PROSITE" id="PS50157"/>
    </source>
</evidence>
<evidence type="ECO:0000256" key="1">
    <source>
        <dbReference type="PROSITE-ProRule" id="PRU00042"/>
    </source>
</evidence>
<evidence type="ECO:0000256" key="2">
    <source>
        <dbReference type="SAM" id="MobiDB-lite"/>
    </source>
</evidence>
<proteinExistence type="predicted"/>
<keyword evidence="1" id="KW-0862">Zinc</keyword>
<feature type="region of interest" description="Disordered" evidence="2">
    <location>
        <begin position="27"/>
        <end position="52"/>
    </location>
</feature>
<protein>
    <recommendedName>
        <fullName evidence="3">C2H2-type domain-containing protein</fullName>
    </recommendedName>
</protein>
<evidence type="ECO:0000313" key="4">
    <source>
        <dbReference type="EMBL" id="PSS32128.1"/>
    </source>
</evidence>
<dbReference type="PROSITE" id="PS50157">
    <property type="entry name" value="ZINC_FINGER_C2H2_2"/>
    <property type="match status" value="1"/>
</dbReference>
<dbReference type="InterPro" id="IPR013087">
    <property type="entry name" value="Znf_C2H2_type"/>
</dbReference>
<keyword evidence="5" id="KW-1185">Reference proteome</keyword>
<dbReference type="Proteomes" id="UP000186601">
    <property type="component" value="Unassembled WGS sequence"/>
</dbReference>
<dbReference type="Pfam" id="PF18759">
    <property type="entry name" value="Plavaka"/>
    <property type="match status" value="1"/>
</dbReference>
<dbReference type="AlphaFoldDB" id="A0A2R6RQ22"/>
<dbReference type="InterPro" id="IPR041078">
    <property type="entry name" value="Plavaka"/>
</dbReference>
<dbReference type="STRING" id="98765.A0A2R6RQ22"/>
<evidence type="ECO:0000313" key="5">
    <source>
        <dbReference type="Proteomes" id="UP000186601"/>
    </source>
</evidence>
<organism evidence="4 5">
    <name type="scientific">Hermanssonia centrifuga</name>
    <dbReference type="NCBI Taxonomy" id="98765"/>
    <lineage>
        <taxon>Eukaryota</taxon>
        <taxon>Fungi</taxon>
        <taxon>Dikarya</taxon>
        <taxon>Basidiomycota</taxon>
        <taxon>Agaricomycotina</taxon>
        <taxon>Agaricomycetes</taxon>
        <taxon>Polyporales</taxon>
        <taxon>Meruliaceae</taxon>
        <taxon>Hermanssonia</taxon>
    </lineage>
</organism>
<gene>
    <name evidence="4" type="ORF">PHLCEN_2v2124</name>
</gene>
<keyword evidence="1" id="KW-0479">Metal-binding</keyword>
<sequence length="819" mass="91571">MPRLVHVSLRYSCLQCSRSFTTQGGLKKHTNAAHKQPQYASPSPPSSPVNLSFDFEPQGNPNSLEHMQRYGDIGGENSAPRAAAVESTAYHTVLNAVPCDKDGKSVPSNARPASVEAHGNWEPFKDRIAFETAEFLYKEEQMSQTKISKLMDLWAASLLEHGGTPPFSSHAKMYKTINSIAVGEVPWQTFSVKYAGKVPDGVTPSWMLADYDIHYRDPDLIARQRLDNSSFKDGFDPIPRRNFDRNGGCVYKDFMSGNWAWTQADLLAENPNNEGAMVVPLVFESDKTTVSVATGQNDYYPLYMSSGVITNAYRRAHCNSVVPIAFLATPKCARKYDKCPIFQKFRWKLFHKSLAFIMQSLKPGMTTKQLVRCPDRHYRHALYCLGPYIADYPEQILLAGVVSGWCPKFMASKKNLDAGTPGRQTCELTDMLIEAYDTETVYKKYGIHAEIVPFTNDFPRADIHELLAPNLLHQIIKGTFKDHLVTWVGKYLTHTHGETAGNAILDDIDRRIAAAPSFPGLRRFPEGRRFKQWTGDDSKALMKVYLSAIVGHVPDEMVQAIAAFLEFCYLVRRSSIDQQTLRKIEDALGRFHTHRKIFETTGVRTTLSLPRQHSMKHYPWAIQQFGAPNGLCSSITESRHITAVKEPWRRSNRYEALGQMLTINERLDRLGAARDDFEERGMLQGDVLSATLKALHTLQLHADDSGPNALEGVEGASRESATDAICTSAAYGEEQASLPPEDDGIPVHGKRAIGCVDMAQTHRKYCTNLAVPFQVTNPFHRAKIPTYNKSLRAVSAAPHFRRACPSVSPRSASSKPLIQ</sequence>
<name>A0A2R6RQ22_9APHY</name>
<dbReference type="EMBL" id="MLYV02000196">
    <property type="protein sequence ID" value="PSS32128.1"/>
    <property type="molecule type" value="Genomic_DNA"/>
</dbReference>
<comment type="caution">
    <text evidence="4">The sequence shown here is derived from an EMBL/GenBank/DDBJ whole genome shotgun (WGS) entry which is preliminary data.</text>
</comment>
<reference evidence="4 5" key="1">
    <citation type="submission" date="2018-02" db="EMBL/GenBank/DDBJ databases">
        <title>Genome sequence of the basidiomycete white-rot fungus Phlebia centrifuga.</title>
        <authorList>
            <person name="Granchi Z."/>
            <person name="Peng M."/>
            <person name="de Vries R.P."/>
            <person name="Hilden K."/>
            <person name="Makela M.R."/>
            <person name="Grigoriev I."/>
            <person name="Riley R."/>
        </authorList>
    </citation>
    <scope>NUCLEOTIDE SEQUENCE [LARGE SCALE GENOMIC DNA]</scope>
    <source>
        <strain evidence="4 5">FBCC195</strain>
    </source>
</reference>
<keyword evidence="1" id="KW-0863">Zinc-finger</keyword>